<gene>
    <name evidence="1" type="ORF">ENN51_09795</name>
</gene>
<protein>
    <submittedName>
        <fullName evidence="1">Zinc-binding protein</fullName>
    </submittedName>
</protein>
<dbReference type="AlphaFoldDB" id="A0A7V0T7E9"/>
<sequence length="137" mass="13948">MSRSCCPGGSSLSDITCACGTKDLLLLACSGGSNVGQIANDAAKALEGYGQGSMYCAVGVGAQLPNFVNGVREKPCVAIDGYPVACVRKSLEKVGVKPAVHIVVTELGIKKHGEFDHTNDDIAKVVGAVADALAKTP</sequence>
<evidence type="ECO:0000313" key="1">
    <source>
        <dbReference type="EMBL" id="HDR00558.1"/>
    </source>
</evidence>
<organism evidence="1">
    <name type="scientific">candidate division WOR-3 bacterium</name>
    <dbReference type="NCBI Taxonomy" id="2052148"/>
    <lineage>
        <taxon>Bacteria</taxon>
        <taxon>Bacteria division WOR-3</taxon>
    </lineage>
</organism>
<accession>A0A7V0T7E9</accession>
<dbReference type="Pfam" id="PF08859">
    <property type="entry name" value="DGC"/>
    <property type="match status" value="1"/>
</dbReference>
<dbReference type="InterPro" id="IPR014958">
    <property type="entry name" value="DGC"/>
</dbReference>
<dbReference type="PIRSF" id="PIRSF037181">
    <property type="entry name" value="DGC"/>
    <property type="match status" value="1"/>
</dbReference>
<name>A0A7V0T7E9_UNCW3</name>
<dbReference type="EMBL" id="DSBX01000377">
    <property type="protein sequence ID" value="HDR00558.1"/>
    <property type="molecule type" value="Genomic_DNA"/>
</dbReference>
<dbReference type="Proteomes" id="UP000885672">
    <property type="component" value="Unassembled WGS sequence"/>
</dbReference>
<proteinExistence type="predicted"/>
<comment type="caution">
    <text evidence="1">The sequence shown here is derived from an EMBL/GenBank/DDBJ whole genome shotgun (WGS) entry which is preliminary data.</text>
</comment>
<reference evidence="1" key="1">
    <citation type="journal article" date="2020" name="mSystems">
        <title>Genome- and Community-Level Interaction Insights into Carbon Utilization and Element Cycling Functions of Hydrothermarchaeota in Hydrothermal Sediment.</title>
        <authorList>
            <person name="Zhou Z."/>
            <person name="Liu Y."/>
            <person name="Xu W."/>
            <person name="Pan J."/>
            <person name="Luo Z.H."/>
            <person name="Li M."/>
        </authorList>
    </citation>
    <scope>NUCLEOTIDE SEQUENCE [LARGE SCALE GENOMIC DNA]</scope>
    <source>
        <strain evidence="1">SpSt-1182</strain>
    </source>
</reference>